<evidence type="ECO:0000256" key="1">
    <source>
        <dbReference type="SAM" id="MobiDB-lite"/>
    </source>
</evidence>
<dbReference type="Proteomes" id="UP000626092">
    <property type="component" value="Unassembled WGS sequence"/>
</dbReference>
<feature type="compositionally biased region" description="Polar residues" evidence="1">
    <location>
        <begin position="17"/>
        <end position="27"/>
    </location>
</feature>
<accession>A0A834LAC8</accession>
<dbReference type="OrthoDB" id="1827973at2759"/>
<dbReference type="EMBL" id="WJXA01000011">
    <property type="protein sequence ID" value="KAF7127042.1"/>
    <property type="molecule type" value="Genomic_DNA"/>
</dbReference>
<sequence>MTSDPKSNLFSAVPCTSPISELSNPNRQPHLHSSDQETLKLNVFKQALIREAEEQAIQLQGDASQSVSHHKQVQLSTSNPKVLYNARGNPYVEADPNMGYAVDETRPRTGNRDIGSHLLVTNSAPSSSTQNLAAAAHHSQPASQLVIQVENEKQQAECDQPRQVSIPNSIEHSTGEELSNFEDELLEVLEGVVSSKQEVEAQNQPKAAVSLVQPHFELETFPNPEPPVLLDPGVKGESAILYSNIDTGFNKQLSKSTKRRLRKQAKEASFSALSSGRN</sequence>
<evidence type="ECO:0000313" key="3">
    <source>
        <dbReference type="Proteomes" id="UP000626092"/>
    </source>
</evidence>
<protein>
    <submittedName>
        <fullName evidence="2">Uncharacterized protein</fullName>
    </submittedName>
</protein>
<evidence type="ECO:0000313" key="2">
    <source>
        <dbReference type="EMBL" id="KAF7127042.1"/>
    </source>
</evidence>
<organism evidence="2 3">
    <name type="scientific">Rhododendron simsii</name>
    <name type="common">Sims's rhododendron</name>
    <dbReference type="NCBI Taxonomy" id="118357"/>
    <lineage>
        <taxon>Eukaryota</taxon>
        <taxon>Viridiplantae</taxon>
        <taxon>Streptophyta</taxon>
        <taxon>Embryophyta</taxon>
        <taxon>Tracheophyta</taxon>
        <taxon>Spermatophyta</taxon>
        <taxon>Magnoliopsida</taxon>
        <taxon>eudicotyledons</taxon>
        <taxon>Gunneridae</taxon>
        <taxon>Pentapetalae</taxon>
        <taxon>asterids</taxon>
        <taxon>Ericales</taxon>
        <taxon>Ericaceae</taxon>
        <taxon>Ericoideae</taxon>
        <taxon>Rhodoreae</taxon>
        <taxon>Rhododendron</taxon>
    </lineage>
</organism>
<comment type="caution">
    <text evidence="2">The sequence shown here is derived from an EMBL/GenBank/DDBJ whole genome shotgun (WGS) entry which is preliminary data.</text>
</comment>
<feature type="compositionally biased region" description="Polar residues" evidence="1">
    <location>
        <begin position="1"/>
        <end position="10"/>
    </location>
</feature>
<gene>
    <name evidence="2" type="ORF">RHSIM_Rhsim11G0000800</name>
</gene>
<keyword evidence="3" id="KW-1185">Reference proteome</keyword>
<name>A0A834LAC8_RHOSS</name>
<dbReference type="AlphaFoldDB" id="A0A834LAC8"/>
<feature type="region of interest" description="Disordered" evidence="1">
    <location>
        <begin position="1"/>
        <end position="35"/>
    </location>
</feature>
<proteinExistence type="predicted"/>
<reference evidence="2" key="1">
    <citation type="submission" date="2019-11" db="EMBL/GenBank/DDBJ databases">
        <authorList>
            <person name="Liu Y."/>
            <person name="Hou J."/>
            <person name="Li T.-Q."/>
            <person name="Guan C.-H."/>
            <person name="Wu X."/>
            <person name="Wu H.-Z."/>
            <person name="Ling F."/>
            <person name="Zhang R."/>
            <person name="Shi X.-G."/>
            <person name="Ren J.-P."/>
            <person name="Chen E.-F."/>
            <person name="Sun J.-M."/>
        </authorList>
    </citation>
    <scope>NUCLEOTIDE SEQUENCE</scope>
    <source>
        <strain evidence="2">Adult_tree_wgs_1</strain>
        <tissue evidence="2">Leaves</tissue>
    </source>
</reference>